<dbReference type="OrthoDB" id="1897773at2"/>
<evidence type="ECO:0000313" key="2">
    <source>
        <dbReference type="EMBL" id="AAO35511.1"/>
    </source>
</evidence>
<dbReference type="GeneID" id="24253778"/>
<evidence type="ECO:0000313" key="3">
    <source>
        <dbReference type="Proteomes" id="UP000001412"/>
    </source>
</evidence>
<keyword evidence="1" id="KW-0472">Membrane</keyword>
<feature type="transmembrane region" description="Helical" evidence="1">
    <location>
        <begin position="345"/>
        <end position="369"/>
    </location>
</feature>
<protein>
    <submittedName>
        <fullName evidence="2">Membrane-spanning protein</fullName>
    </submittedName>
</protein>
<dbReference type="AlphaFoldDB" id="Q896S9"/>
<proteinExistence type="predicted"/>
<dbReference type="GO" id="GO:0005886">
    <property type="term" value="C:plasma membrane"/>
    <property type="evidence" value="ECO:0007669"/>
    <property type="project" value="TreeGrafter"/>
</dbReference>
<reference evidence="2 3" key="1">
    <citation type="journal article" date="2003" name="Proc. Natl. Acad. Sci. U.S.A.">
        <title>The genome sequence of Clostridium tetani, the causative agent of tetanus disease.</title>
        <authorList>
            <person name="Brueggemann H."/>
            <person name="Baumer S."/>
            <person name="Fricke W.F."/>
            <person name="Wiezer A."/>
            <person name="Liesegang H."/>
            <person name="Decker I."/>
            <person name="Herzberg C."/>
            <person name="Martinez-Arias R."/>
            <person name="Merkl R."/>
            <person name="Henne A."/>
            <person name="Gottschalk G."/>
        </authorList>
    </citation>
    <scope>NUCLEOTIDE SEQUENCE [LARGE SCALE GENOMIC DNA]</scope>
    <source>
        <strain evidence="3">Massachusetts / E88</strain>
    </source>
</reference>
<dbReference type="EMBL" id="AE015927">
    <property type="protein sequence ID" value="AAO35511.1"/>
    <property type="molecule type" value="Genomic_DNA"/>
</dbReference>
<feature type="transmembrane region" description="Helical" evidence="1">
    <location>
        <begin position="12"/>
        <end position="32"/>
    </location>
</feature>
<dbReference type="RefSeq" id="WP_011099173.1">
    <property type="nucleotide sequence ID" value="NC_004557.1"/>
</dbReference>
<evidence type="ECO:0000256" key="1">
    <source>
        <dbReference type="SAM" id="Phobius"/>
    </source>
</evidence>
<keyword evidence="3" id="KW-1185">Reference proteome</keyword>
<dbReference type="HOGENOM" id="CLU_660059_0_0_9"/>
<keyword evidence="1" id="KW-1133">Transmembrane helix</keyword>
<organism evidence="2 3">
    <name type="scientific">Clostridium tetani (strain Massachusetts / E88)</name>
    <dbReference type="NCBI Taxonomy" id="212717"/>
    <lineage>
        <taxon>Bacteria</taxon>
        <taxon>Bacillati</taxon>
        <taxon>Bacillota</taxon>
        <taxon>Clostridia</taxon>
        <taxon>Eubacteriales</taxon>
        <taxon>Clostridiaceae</taxon>
        <taxon>Clostridium</taxon>
    </lineage>
</organism>
<dbReference type="Proteomes" id="UP000001412">
    <property type="component" value="Chromosome"/>
</dbReference>
<dbReference type="GO" id="GO:0022857">
    <property type="term" value="F:transmembrane transporter activity"/>
    <property type="evidence" value="ECO:0007669"/>
    <property type="project" value="TreeGrafter"/>
</dbReference>
<dbReference type="PANTHER" id="PTHR30572">
    <property type="entry name" value="MEMBRANE COMPONENT OF TRANSPORTER-RELATED"/>
    <property type="match status" value="1"/>
</dbReference>
<sequence length="416" mass="48097">MKFKYAIRGISSRFFYSFLIIAQLIFGFYSMYENINLYKKMNLETNKVEKFFKDKKAYALEVESINYNSNDIEFQKIMDAFRIMEDSSKYTFIKTTMTGEMIPTFNNYKQFAASDFEANSNGKTCFQFKHNSINKSYLKTYPLKVEKGRLFTSNEFDFIGKDSFVFPIVVGANYGKYFKVGDEFLLDSSKKRIGKIIGILKEDECGPGDICQPDIRYINLNNYIISTDAIYESKLILCDLTLYNANYILFDNSTNESEIYKELTKIKKMFNDIPVIREAGIRDLTKYVTQDLDMLKEQYEIVVITSISVIIFVCITFIISILDSINKRKKEYGIHIMSGGKLSDIAGITYLEIFITFFMAYMITASIIYYRDGRLINTNSLLMLLILMVAISTVSALIPIIRIFNLDVSQLVKGDE</sequence>
<dbReference type="KEGG" id="ctc:CTC_00919"/>
<keyword evidence="1" id="KW-0812">Transmembrane</keyword>
<name>Q896S9_CLOTE</name>
<dbReference type="InterPro" id="IPR050250">
    <property type="entry name" value="Macrolide_Exporter_MacB"/>
</dbReference>
<feature type="transmembrane region" description="Helical" evidence="1">
    <location>
        <begin position="381"/>
        <end position="404"/>
    </location>
</feature>
<accession>Q896S9</accession>
<dbReference type="PANTHER" id="PTHR30572:SF9">
    <property type="entry name" value="ABC TRANSPORTER PERMEASE PROTEIN"/>
    <property type="match status" value="1"/>
</dbReference>
<dbReference type="STRING" id="212717.CTC_00919"/>
<feature type="transmembrane region" description="Helical" evidence="1">
    <location>
        <begin position="301"/>
        <end position="325"/>
    </location>
</feature>
<gene>
    <name evidence="2" type="ordered locus">CTC_00919</name>
</gene>